<feature type="compositionally biased region" description="Low complexity" evidence="1">
    <location>
        <begin position="798"/>
        <end position="829"/>
    </location>
</feature>
<organism evidence="2 3">
    <name type="scientific">Discostella pseudostelligera</name>
    <dbReference type="NCBI Taxonomy" id="259834"/>
    <lineage>
        <taxon>Eukaryota</taxon>
        <taxon>Sar</taxon>
        <taxon>Stramenopiles</taxon>
        <taxon>Ochrophyta</taxon>
        <taxon>Bacillariophyta</taxon>
        <taxon>Coscinodiscophyceae</taxon>
        <taxon>Thalassiosirophycidae</taxon>
        <taxon>Stephanodiscales</taxon>
        <taxon>Stephanodiscaceae</taxon>
        <taxon>Discostella</taxon>
    </lineage>
</organism>
<feature type="compositionally biased region" description="Low complexity" evidence="1">
    <location>
        <begin position="348"/>
        <end position="360"/>
    </location>
</feature>
<feature type="compositionally biased region" description="Low complexity" evidence="1">
    <location>
        <begin position="759"/>
        <end position="778"/>
    </location>
</feature>
<evidence type="ECO:0000313" key="3">
    <source>
        <dbReference type="Proteomes" id="UP001530293"/>
    </source>
</evidence>
<feature type="region of interest" description="Disordered" evidence="1">
    <location>
        <begin position="206"/>
        <end position="371"/>
    </location>
</feature>
<dbReference type="InterPro" id="IPR016024">
    <property type="entry name" value="ARM-type_fold"/>
</dbReference>
<evidence type="ECO:0000256" key="1">
    <source>
        <dbReference type="SAM" id="MobiDB-lite"/>
    </source>
</evidence>
<feature type="compositionally biased region" description="Gly residues" evidence="1">
    <location>
        <begin position="788"/>
        <end position="797"/>
    </location>
</feature>
<gene>
    <name evidence="2" type="ORF">ACHAWU_005964</name>
</gene>
<feature type="region of interest" description="Disordered" evidence="1">
    <location>
        <begin position="135"/>
        <end position="158"/>
    </location>
</feature>
<accession>A0ABD3M8T9</accession>
<feature type="region of interest" description="Disordered" evidence="1">
    <location>
        <begin position="1"/>
        <end position="30"/>
    </location>
</feature>
<feature type="region of interest" description="Disordered" evidence="1">
    <location>
        <begin position="752"/>
        <end position="837"/>
    </location>
</feature>
<feature type="region of interest" description="Disordered" evidence="1">
    <location>
        <begin position="64"/>
        <end position="106"/>
    </location>
</feature>
<feature type="compositionally biased region" description="Polar residues" evidence="1">
    <location>
        <begin position="69"/>
        <end position="83"/>
    </location>
</feature>
<dbReference type="Gene3D" id="1.25.10.10">
    <property type="entry name" value="Leucine-rich Repeat Variant"/>
    <property type="match status" value="1"/>
</dbReference>
<feature type="region of interest" description="Disordered" evidence="1">
    <location>
        <begin position="388"/>
        <end position="410"/>
    </location>
</feature>
<sequence>MVSSGHDNGVGLTAAGSHDPYPTDGDFDLQLTDKDVDDALEFDLDFDAMAETMGNALPNIDLGDMGSLGTRSPSPTESASVVSKGSKRSRADFAELDSESECDSQRDAQAKRMVFTGGSFLNRSSSGLYADQQYQNDDGVPRKNNFGGNGNGTPSRSRCETCGLQTHRAVMTEFGFELQPLNIEGEVVNGECILCKLLTEEETINSYAEKSTTPREGGRTNEERSNSNKNNDDRRSSNDHHDVGSTGIAKMSPHPPPRSINFNMGASPSPRHQQRQMVRGGHNNPLPPPPNRDSQSRRASKGTPTPNQFHSKMALTRQAQLPRKHSAMEHARSAVGNSNNRKKKNGRKNSSSSRRSISGSAKPGLNLAGGIGVRSPQIVDLVGSSNSLETDDNYSRASQFSQHDGGGRGITMGMQCTETMSTSELHQSMPQLTHQAMNFRSQSPHPQTPHSTSRSLSDQAPMKGSSTPQSVPVVINTMSVRTPKSVSSKINNIINLSGQTPKSVPTNMNNSMLAIMSGGGGGAQTTQSVSSMHDKMSVMGNAPSTVRIAHSKLQSSVYHHHIFPVDDDTERAHLEKTLVYIETGSGDVCDIICAMRRFPFSPAIQRAASNQLYAHCIDQETAHAVGLVGGIRTTIDAMEHHPDDAALQLVCSGVIKHLAMASTYNLDMLNRMGSVAIITSTMERHSMNAALLEACCWAMESMARSPSSDLKMSVAQGGGIQAAMKAVETFPSNESLLKAAFHCLRQLGYNPSQYNSNHQQSYPQQQRQQQGKQQQHTQSFNMHRINGGVSGGGGMPRDGGMMAGNNIQNGHSMGNNNLMMGNTNNLMGNRSNSNQRS</sequence>
<evidence type="ECO:0000313" key="2">
    <source>
        <dbReference type="EMBL" id="KAL3760429.1"/>
    </source>
</evidence>
<dbReference type="SUPFAM" id="SSF48371">
    <property type="entry name" value="ARM repeat"/>
    <property type="match status" value="1"/>
</dbReference>
<proteinExistence type="predicted"/>
<protein>
    <submittedName>
        <fullName evidence="2">Uncharacterized protein</fullName>
    </submittedName>
</protein>
<feature type="compositionally biased region" description="Basic and acidic residues" evidence="1">
    <location>
        <begin position="212"/>
        <end position="243"/>
    </location>
</feature>
<reference evidence="2 3" key="1">
    <citation type="submission" date="2024-10" db="EMBL/GenBank/DDBJ databases">
        <title>Updated reference genomes for cyclostephanoid diatoms.</title>
        <authorList>
            <person name="Roberts W.R."/>
            <person name="Alverson A.J."/>
        </authorList>
    </citation>
    <scope>NUCLEOTIDE SEQUENCE [LARGE SCALE GENOMIC DNA]</scope>
    <source>
        <strain evidence="2 3">AJA232-27</strain>
    </source>
</reference>
<dbReference type="AlphaFoldDB" id="A0ABD3M8T9"/>
<feature type="region of interest" description="Disordered" evidence="1">
    <location>
        <begin position="440"/>
        <end position="470"/>
    </location>
</feature>
<dbReference type="EMBL" id="JALLBG020000186">
    <property type="protein sequence ID" value="KAL3760429.1"/>
    <property type="molecule type" value="Genomic_DNA"/>
</dbReference>
<keyword evidence="3" id="KW-1185">Reference proteome</keyword>
<dbReference type="Proteomes" id="UP001530293">
    <property type="component" value="Unassembled WGS sequence"/>
</dbReference>
<comment type="caution">
    <text evidence="2">The sequence shown here is derived from an EMBL/GenBank/DDBJ whole genome shotgun (WGS) entry which is preliminary data.</text>
</comment>
<dbReference type="InterPro" id="IPR011989">
    <property type="entry name" value="ARM-like"/>
</dbReference>
<name>A0ABD3M8T9_9STRA</name>